<dbReference type="Proteomes" id="UP000235584">
    <property type="component" value="Chromosome"/>
</dbReference>
<reference evidence="1 2" key="1">
    <citation type="submission" date="2018-01" db="EMBL/GenBank/DDBJ databases">
        <title>Complete genome sequence of Bacteriovorax stolpii DSM12778.</title>
        <authorList>
            <person name="Tang B."/>
            <person name="Chang J."/>
        </authorList>
    </citation>
    <scope>NUCLEOTIDE SEQUENCE [LARGE SCALE GENOMIC DNA]</scope>
    <source>
        <strain evidence="1 2">DSM 12778</strain>
    </source>
</reference>
<gene>
    <name evidence="1" type="ORF">C0V70_07955</name>
</gene>
<keyword evidence="2" id="KW-1185">Reference proteome</keyword>
<dbReference type="EMBL" id="CP025704">
    <property type="protein sequence ID" value="AUN98042.1"/>
    <property type="molecule type" value="Genomic_DNA"/>
</dbReference>
<sequence>MKALTLMALTVLTLSTVEAKLPAEIAKLSGRLGTFTSIYNGKPVAAETGTDCKIEESQYGEGSVVIDSVSYFTPTAHLDGASRSEKNGEVTYVTTSTGKRPGGSVCGDMIPLTSYKQSVIVTKNSLTIKQKFSCALVDRNEIIETCTVK</sequence>
<dbReference type="KEGG" id="bsto:C0V70_07955"/>
<proteinExistence type="predicted"/>
<name>A0A2K9NRC4_BACTC</name>
<dbReference type="AlphaFoldDB" id="A0A2K9NRC4"/>
<dbReference type="RefSeq" id="WP_102243333.1">
    <property type="nucleotide sequence ID" value="NZ_CP025704.1"/>
</dbReference>
<protein>
    <submittedName>
        <fullName evidence="1">Uncharacterized protein</fullName>
    </submittedName>
</protein>
<evidence type="ECO:0000313" key="1">
    <source>
        <dbReference type="EMBL" id="AUN98042.1"/>
    </source>
</evidence>
<evidence type="ECO:0000313" key="2">
    <source>
        <dbReference type="Proteomes" id="UP000235584"/>
    </source>
</evidence>
<organism evidence="1 2">
    <name type="scientific">Bacteriovorax stolpii</name>
    <name type="common">Bdellovibrio stolpii</name>
    <dbReference type="NCBI Taxonomy" id="960"/>
    <lineage>
        <taxon>Bacteria</taxon>
        <taxon>Pseudomonadati</taxon>
        <taxon>Bdellovibrionota</taxon>
        <taxon>Bacteriovoracia</taxon>
        <taxon>Bacteriovoracales</taxon>
        <taxon>Bacteriovoracaceae</taxon>
        <taxon>Bacteriovorax</taxon>
    </lineage>
</organism>
<accession>A0A2K9NRC4</accession>